<dbReference type="PATRIC" id="fig|1079994.3.peg.1135"/>
<dbReference type="RefSeq" id="WP_058593535.1">
    <property type="nucleotide sequence ID" value="NZ_LDRK01000024.1"/>
</dbReference>
<protein>
    <submittedName>
        <fullName evidence="2">Exonuclease SbcC</fullName>
    </submittedName>
</protein>
<dbReference type="InterPro" id="IPR048667">
    <property type="entry name" value="Imm5-like"/>
</dbReference>
<keyword evidence="2" id="KW-0378">Hydrolase</keyword>
<proteinExistence type="predicted"/>
<dbReference type="Proteomes" id="UP000070810">
    <property type="component" value="Unassembled WGS sequence"/>
</dbReference>
<dbReference type="GO" id="GO:0004527">
    <property type="term" value="F:exonuclease activity"/>
    <property type="evidence" value="ECO:0007669"/>
    <property type="project" value="UniProtKB-KW"/>
</dbReference>
<evidence type="ECO:0000259" key="1">
    <source>
        <dbReference type="Pfam" id="PF21805"/>
    </source>
</evidence>
<dbReference type="Pfam" id="PF21805">
    <property type="entry name" value="Imm5_like"/>
    <property type="match status" value="1"/>
</dbReference>
<dbReference type="OrthoDB" id="166981at2"/>
<name>A0A147EPG4_9MICO</name>
<keyword evidence="3" id="KW-1185">Reference proteome</keyword>
<feature type="domain" description="Imm-5-like" evidence="1">
    <location>
        <begin position="12"/>
        <end position="95"/>
    </location>
</feature>
<reference evidence="2 3" key="1">
    <citation type="journal article" date="2016" name="Front. Microbiol.">
        <title>Genomic Resource of Rice Seed Associated Bacteria.</title>
        <authorList>
            <person name="Midha S."/>
            <person name="Bansal K."/>
            <person name="Sharma S."/>
            <person name="Kumar N."/>
            <person name="Patil P.P."/>
            <person name="Chaudhry V."/>
            <person name="Patil P.B."/>
        </authorList>
    </citation>
    <scope>NUCLEOTIDE SEQUENCE [LARGE SCALE GENOMIC DNA]</scope>
    <source>
        <strain evidence="2 3">NS354</strain>
    </source>
</reference>
<evidence type="ECO:0000313" key="2">
    <source>
        <dbReference type="EMBL" id="KTR86333.1"/>
    </source>
</evidence>
<keyword evidence="2" id="KW-0540">Nuclease</keyword>
<sequence length="185" mass="19151">MAADDFVLAPEELRAVARFAASCASRVLPDFEAVAPHDSRPREALDAARVFAEGAPRSNRQRTAAFAAHRAAREAPDERARLAALACGDAAAAAYLHPIARASQVGHILRAAACAAIVHESRPGAEPGSEVRALIALAEEPVPAILRRYPPAPEGRTRLAQVMGEIDAALRSGADAPPTGGASGA</sequence>
<organism evidence="2 3">
    <name type="scientific">Leucobacter chromiiresistens</name>
    <dbReference type="NCBI Taxonomy" id="1079994"/>
    <lineage>
        <taxon>Bacteria</taxon>
        <taxon>Bacillati</taxon>
        <taxon>Actinomycetota</taxon>
        <taxon>Actinomycetes</taxon>
        <taxon>Micrococcales</taxon>
        <taxon>Microbacteriaceae</taxon>
        <taxon>Leucobacter</taxon>
    </lineage>
</organism>
<dbReference type="AlphaFoldDB" id="A0A147EPG4"/>
<accession>A0A147EPG4</accession>
<keyword evidence="2" id="KW-0269">Exonuclease</keyword>
<evidence type="ECO:0000313" key="3">
    <source>
        <dbReference type="Proteomes" id="UP000070810"/>
    </source>
</evidence>
<comment type="caution">
    <text evidence="2">The sequence shown here is derived from an EMBL/GenBank/DDBJ whole genome shotgun (WGS) entry which is preliminary data.</text>
</comment>
<gene>
    <name evidence="2" type="ORF">NS354_05245</name>
</gene>
<dbReference type="EMBL" id="LDRK01000024">
    <property type="protein sequence ID" value="KTR86333.1"/>
    <property type="molecule type" value="Genomic_DNA"/>
</dbReference>